<feature type="repeat" description="Solcar" evidence="10">
    <location>
        <begin position="203"/>
        <end position="291"/>
    </location>
</feature>
<evidence type="ECO:0000256" key="10">
    <source>
        <dbReference type="PROSITE-ProRule" id="PRU00282"/>
    </source>
</evidence>
<comment type="similarity">
    <text evidence="2 11">Belongs to the mitochondrial carrier (TC 2.A.29) family.</text>
</comment>
<dbReference type="EMBL" id="CAJNOJ010000319">
    <property type="protein sequence ID" value="CAF1396279.1"/>
    <property type="molecule type" value="Genomic_DNA"/>
</dbReference>
<protein>
    <submittedName>
        <fullName evidence="14">Uncharacterized protein</fullName>
    </submittedName>
</protein>
<dbReference type="EMBL" id="CAJNOR010006344">
    <property type="protein sequence ID" value="CAF1592710.1"/>
    <property type="molecule type" value="Genomic_DNA"/>
</dbReference>
<dbReference type="FunFam" id="1.50.40.10:FF:000018">
    <property type="entry name" value="S-adenosylmethionine mitochondrial carrier protein-like"/>
    <property type="match status" value="1"/>
</dbReference>
<feature type="repeat" description="Solcar" evidence="10">
    <location>
        <begin position="115"/>
        <end position="194"/>
    </location>
</feature>
<evidence type="ECO:0000256" key="8">
    <source>
        <dbReference type="ARBA" id="ARBA00023128"/>
    </source>
</evidence>
<dbReference type="SUPFAM" id="SSF103506">
    <property type="entry name" value="Mitochondrial carrier"/>
    <property type="match status" value="1"/>
</dbReference>
<proteinExistence type="inferred from homology"/>
<dbReference type="Gene3D" id="1.50.40.10">
    <property type="entry name" value="Mitochondrial carrier domain"/>
    <property type="match status" value="2"/>
</dbReference>
<evidence type="ECO:0000256" key="1">
    <source>
        <dbReference type="ARBA" id="ARBA00004448"/>
    </source>
</evidence>
<accession>A0A816A8M2</accession>
<keyword evidence="5" id="KW-0677">Repeat</keyword>
<feature type="repeat" description="Solcar" evidence="10">
    <location>
        <begin position="34"/>
        <end position="107"/>
    </location>
</feature>
<evidence type="ECO:0000256" key="2">
    <source>
        <dbReference type="ARBA" id="ARBA00006375"/>
    </source>
</evidence>
<gene>
    <name evidence="13" type="ORF">EDS130_LOCUS35755</name>
    <name evidence="14" type="ORF">XAT740_LOCUS46749</name>
</gene>
<evidence type="ECO:0000256" key="7">
    <source>
        <dbReference type="ARBA" id="ARBA00022989"/>
    </source>
</evidence>
<evidence type="ECO:0000256" key="4">
    <source>
        <dbReference type="ARBA" id="ARBA00022692"/>
    </source>
</evidence>
<comment type="subcellular location">
    <subcellularLocation>
        <location evidence="1">Mitochondrion inner membrane</location>
        <topology evidence="1">Multi-pass membrane protein</topology>
    </subcellularLocation>
</comment>
<evidence type="ECO:0000256" key="3">
    <source>
        <dbReference type="ARBA" id="ARBA00022448"/>
    </source>
</evidence>
<comment type="caution">
    <text evidence="14">The sequence shown here is derived from an EMBL/GenBank/DDBJ whole genome shotgun (WGS) entry which is preliminary data.</text>
</comment>
<keyword evidence="4 10" id="KW-0812">Transmembrane</keyword>
<dbReference type="Proteomes" id="UP000663828">
    <property type="component" value="Unassembled WGS sequence"/>
</dbReference>
<evidence type="ECO:0000256" key="5">
    <source>
        <dbReference type="ARBA" id="ARBA00022737"/>
    </source>
</evidence>
<keyword evidence="7 12" id="KW-1133">Transmembrane helix</keyword>
<name>A0A816A8M2_ADIRI</name>
<keyword evidence="6" id="KW-0999">Mitochondrion inner membrane</keyword>
<dbReference type="InterPro" id="IPR018108">
    <property type="entry name" value="MCP_transmembrane"/>
</dbReference>
<evidence type="ECO:0000313" key="14">
    <source>
        <dbReference type="EMBL" id="CAF1592710.1"/>
    </source>
</evidence>
<dbReference type="InterPro" id="IPR023395">
    <property type="entry name" value="MCP_dom_sf"/>
</dbReference>
<dbReference type="Pfam" id="PF00153">
    <property type="entry name" value="Mito_carr"/>
    <property type="match status" value="3"/>
</dbReference>
<keyword evidence="3 11" id="KW-0813">Transport</keyword>
<feature type="transmembrane region" description="Helical" evidence="12">
    <location>
        <begin position="35"/>
        <end position="54"/>
    </location>
</feature>
<evidence type="ECO:0000256" key="12">
    <source>
        <dbReference type="SAM" id="Phobius"/>
    </source>
</evidence>
<dbReference type="Proteomes" id="UP000663852">
    <property type="component" value="Unassembled WGS sequence"/>
</dbReference>
<sequence length="297" mass="33455">MSFDTLYIFKKAHFIGYYSEDTFARKMKENDYLQLIQHSLVAGSIAGCAVDLTLYPIDTIKTRLQQKKSLNRRFLFSSLYSGVGSVLIGSGPSSALFFTSYNFVKQTIQFESQWKTHMIAAICGEISACLIRVPVEIIKQRAQINRTLHLSTIARTTIHNEGFFGLYRGYLATVTREIPFSVIQFPLWEYFKKCWSEIQGYSVHPWQGALCGSLAGGIAACLTTPFDVAKTRIMLAHHSDTDAASHSLKIMKNIVKNEGFPALYSGVLPRTIWISIGGLIYFGSFEFVTSWFFSPNN</sequence>
<feature type="transmembrane region" description="Helical" evidence="12">
    <location>
        <begin position="118"/>
        <end position="135"/>
    </location>
</feature>
<organism evidence="14 15">
    <name type="scientific">Adineta ricciae</name>
    <name type="common">Rotifer</name>
    <dbReference type="NCBI Taxonomy" id="249248"/>
    <lineage>
        <taxon>Eukaryota</taxon>
        <taxon>Metazoa</taxon>
        <taxon>Spiralia</taxon>
        <taxon>Gnathifera</taxon>
        <taxon>Rotifera</taxon>
        <taxon>Eurotatoria</taxon>
        <taxon>Bdelloidea</taxon>
        <taxon>Adinetida</taxon>
        <taxon>Adinetidae</taxon>
        <taxon>Adineta</taxon>
    </lineage>
</organism>
<feature type="transmembrane region" description="Helical" evidence="12">
    <location>
        <begin position="272"/>
        <end position="293"/>
    </location>
</feature>
<keyword evidence="9 10" id="KW-0472">Membrane</keyword>
<evidence type="ECO:0000313" key="13">
    <source>
        <dbReference type="EMBL" id="CAF1396279.1"/>
    </source>
</evidence>
<dbReference type="GO" id="GO:0005743">
    <property type="term" value="C:mitochondrial inner membrane"/>
    <property type="evidence" value="ECO:0007669"/>
    <property type="project" value="UniProtKB-SubCell"/>
</dbReference>
<keyword evidence="15" id="KW-1185">Reference proteome</keyword>
<evidence type="ECO:0000256" key="6">
    <source>
        <dbReference type="ARBA" id="ARBA00022792"/>
    </source>
</evidence>
<evidence type="ECO:0000256" key="11">
    <source>
        <dbReference type="RuleBase" id="RU000488"/>
    </source>
</evidence>
<dbReference type="OrthoDB" id="276989at2759"/>
<reference evidence="14" key="1">
    <citation type="submission" date="2021-02" db="EMBL/GenBank/DDBJ databases">
        <authorList>
            <person name="Nowell W R."/>
        </authorList>
    </citation>
    <scope>NUCLEOTIDE SEQUENCE</scope>
</reference>
<dbReference type="PROSITE" id="PS50920">
    <property type="entry name" value="SOLCAR"/>
    <property type="match status" value="3"/>
</dbReference>
<keyword evidence="8" id="KW-0496">Mitochondrion</keyword>
<feature type="transmembrane region" description="Helical" evidence="12">
    <location>
        <begin position="74"/>
        <end position="98"/>
    </location>
</feature>
<evidence type="ECO:0000256" key="9">
    <source>
        <dbReference type="ARBA" id="ARBA00023136"/>
    </source>
</evidence>
<dbReference type="AlphaFoldDB" id="A0A816A8M2"/>
<evidence type="ECO:0000313" key="15">
    <source>
        <dbReference type="Proteomes" id="UP000663828"/>
    </source>
</evidence>
<dbReference type="PANTHER" id="PTHR45667">
    <property type="entry name" value="S-ADENOSYLMETHIONINE MITOCHONDRIAL CARRIER PROTEIN"/>
    <property type="match status" value="1"/>
</dbReference>